<gene>
    <name evidence="11" type="ORF">Tdes44962_MAKER03572</name>
</gene>
<dbReference type="GO" id="GO:0006506">
    <property type="term" value="P:GPI anchor biosynthetic process"/>
    <property type="evidence" value="ECO:0007669"/>
    <property type="project" value="UniProtKB-KW"/>
</dbReference>
<comment type="caution">
    <text evidence="11">The sequence shown here is derived from an EMBL/GenBank/DDBJ whole genome shotgun (WGS) entry which is preliminary data.</text>
</comment>
<dbReference type="OrthoDB" id="15270at2759"/>
<reference evidence="11 12" key="1">
    <citation type="journal article" date="2018" name="IMA Fungus">
        <title>IMA Genome-F 10: Nine draft genome sequences of Claviceps purpurea s.lat., including C. arundinis, C. humidiphila, and C. cf. spartinae, pseudomolecules for the pitch canker pathogen Fusarium circinatum, draft genome of Davidsoniella eucalypti, Grosmannia galeiformis, Quambalaria eucalypti, and Teratosphaeria destructans.</title>
        <authorList>
            <person name="Wingfield B.D."/>
            <person name="Liu M."/>
            <person name="Nguyen H.D."/>
            <person name="Lane F.A."/>
            <person name="Morgan S.W."/>
            <person name="De Vos L."/>
            <person name="Wilken P.M."/>
            <person name="Duong T.A."/>
            <person name="Aylward J."/>
            <person name="Coetzee M.P."/>
            <person name="Dadej K."/>
            <person name="De Beer Z.W."/>
            <person name="Findlay W."/>
            <person name="Havenga M."/>
            <person name="Kolarik M."/>
            <person name="Menzies J.G."/>
            <person name="Naidoo K."/>
            <person name="Pochopski O."/>
            <person name="Shoukouhi P."/>
            <person name="Santana Q.C."/>
            <person name="Seifert K.A."/>
            <person name="Soal N."/>
            <person name="Steenkamp E.T."/>
            <person name="Tatham C.T."/>
            <person name="van der Nest M.A."/>
            <person name="Wingfield M.J."/>
        </authorList>
    </citation>
    <scope>NUCLEOTIDE SEQUENCE [LARGE SCALE GENOMIC DNA]</scope>
    <source>
        <strain evidence="11">CMW44962</strain>
    </source>
</reference>
<evidence type="ECO:0000256" key="6">
    <source>
        <dbReference type="ARBA" id="ARBA00022692"/>
    </source>
</evidence>
<feature type="transmembrane region" description="Helical" evidence="9">
    <location>
        <begin position="20"/>
        <end position="41"/>
    </location>
</feature>
<feature type="transmembrane region" description="Helical" evidence="9">
    <location>
        <begin position="325"/>
        <end position="345"/>
    </location>
</feature>
<dbReference type="AlphaFoldDB" id="A0A9W7W0Z5"/>
<feature type="transmembrane region" description="Helical" evidence="9">
    <location>
        <begin position="258"/>
        <end position="276"/>
    </location>
</feature>
<evidence type="ECO:0000256" key="9">
    <source>
        <dbReference type="RuleBase" id="RU280819"/>
    </source>
</evidence>
<feature type="transmembrane region" description="Helical" evidence="9">
    <location>
        <begin position="281"/>
        <end position="299"/>
    </location>
</feature>
<dbReference type="GO" id="GO:0072659">
    <property type="term" value="P:protein localization to plasma membrane"/>
    <property type="evidence" value="ECO:0007669"/>
    <property type="project" value="TreeGrafter"/>
</dbReference>
<dbReference type="EC" id="2.3.-.-" evidence="9"/>
<evidence type="ECO:0000256" key="10">
    <source>
        <dbReference type="SAM" id="MobiDB-lite"/>
    </source>
</evidence>
<keyword evidence="5 9" id="KW-0337">GPI-anchor biosynthesis</keyword>
<evidence type="ECO:0000256" key="8">
    <source>
        <dbReference type="ARBA" id="ARBA00023136"/>
    </source>
</evidence>
<proteinExistence type="inferred from homology"/>
<feature type="transmembrane region" description="Helical" evidence="9">
    <location>
        <begin position="221"/>
        <end position="238"/>
    </location>
</feature>
<keyword evidence="12" id="KW-1185">Reference proteome</keyword>
<accession>A0A9W7W0Z5</accession>
<evidence type="ECO:0000256" key="2">
    <source>
        <dbReference type="ARBA" id="ARBA00004477"/>
    </source>
</evidence>
<evidence type="ECO:0000256" key="3">
    <source>
        <dbReference type="ARBA" id="ARBA00004687"/>
    </source>
</evidence>
<dbReference type="EMBL" id="RIBY02002001">
    <property type="protein sequence ID" value="KAH9826312.1"/>
    <property type="molecule type" value="Genomic_DNA"/>
</dbReference>
<sequence length="549" mass="60621">MTPDYKAEKEASVAYLSGGGVWEINFVTLIAPAAVFLWSILQTRQSFFKPYTVPAAITDFLLNSCGILFATTVYSGAPQILLGLLVLPAVATLLQPASPLKAPPKPPVKEVHEAQGNGKDKLQNVPASGPESKDLTKGPLPVKPFITAYRGAMMIITCTSILAVDFPVFPRRFAKTEAFGTSLMDLGVGSFVFAAGIAAARPELKARAQNLDSSFVERMKAALRPSLPLLALGFVRMWSVKGLDYAEHVSEYGVHWNFFFTLALLPPVVALLLPALRFIRFYNIFAFFFAIAYELVLYLTPDLKRYIILAAREPGNWFSQNREGVFSFFGYLAIFIAGMGIGLAIMPRDPDPEEDARRAKEADPLDEDADWLDAVISGKEPNNLAQAWNAEPPPLKPELPTTAFYWLLLSAFLWFVASVWAMWNYGPALYVSRRMANLAYVCWVCSFNTAQLLLFCGIEKLMCPNLYKATDGQTEKQRIQDATSKVLQAFNRNGLAIFLLANLLTGAVNMSMKTLHMGDVEAMVILTSYIGVICTVALLLDKYDVSIKL</sequence>
<dbReference type="Pfam" id="PF06423">
    <property type="entry name" value="GWT1"/>
    <property type="match status" value="1"/>
</dbReference>
<organism evidence="11 12">
    <name type="scientific">Teratosphaeria destructans</name>
    <dbReference type="NCBI Taxonomy" id="418781"/>
    <lineage>
        <taxon>Eukaryota</taxon>
        <taxon>Fungi</taxon>
        <taxon>Dikarya</taxon>
        <taxon>Ascomycota</taxon>
        <taxon>Pezizomycotina</taxon>
        <taxon>Dothideomycetes</taxon>
        <taxon>Dothideomycetidae</taxon>
        <taxon>Mycosphaerellales</taxon>
        <taxon>Teratosphaeriaceae</taxon>
        <taxon>Teratosphaeria</taxon>
    </lineage>
</organism>
<dbReference type="PANTHER" id="PTHR20661:SF0">
    <property type="entry name" value="PHOSPHATIDYLINOSITOL-GLYCAN BIOSYNTHESIS CLASS W PROTEIN"/>
    <property type="match status" value="1"/>
</dbReference>
<keyword evidence="8 9" id="KW-0472">Membrane</keyword>
<dbReference type="InterPro" id="IPR009447">
    <property type="entry name" value="PIGW/GWT1"/>
</dbReference>
<feature type="region of interest" description="Disordered" evidence="10">
    <location>
        <begin position="101"/>
        <end position="136"/>
    </location>
</feature>
<keyword evidence="6 9" id="KW-0812">Transmembrane</keyword>
<dbReference type="GO" id="GO:0032216">
    <property type="term" value="F:glucosaminyl-phosphatidylinositol O-acyltransferase activity"/>
    <property type="evidence" value="ECO:0007669"/>
    <property type="project" value="TreeGrafter"/>
</dbReference>
<protein>
    <recommendedName>
        <fullName evidence="9">GPI-anchored wall transfer protein</fullName>
        <ecNumber evidence="9">2.3.-.-</ecNumber>
    </recommendedName>
</protein>
<evidence type="ECO:0000313" key="11">
    <source>
        <dbReference type="EMBL" id="KAH9826312.1"/>
    </source>
</evidence>
<reference evidence="11 12" key="2">
    <citation type="journal article" date="2021" name="Curr. Genet.">
        <title>Genetic response to nitrogen starvation in the aggressive Eucalyptus foliar pathogen Teratosphaeria destructans.</title>
        <authorList>
            <person name="Havenga M."/>
            <person name="Wingfield B.D."/>
            <person name="Wingfield M.J."/>
            <person name="Dreyer L.L."/>
            <person name="Roets F."/>
            <person name="Aylward J."/>
        </authorList>
    </citation>
    <scope>NUCLEOTIDE SEQUENCE [LARGE SCALE GENOMIC DNA]</scope>
    <source>
        <strain evidence="11">CMW44962</strain>
    </source>
</reference>
<evidence type="ECO:0000256" key="1">
    <source>
        <dbReference type="ARBA" id="ARBA00002531"/>
    </source>
</evidence>
<feature type="transmembrane region" description="Helical" evidence="9">
    <location>
        <begin position="178"/>
        <end position="200"/>
    </location>
</feature>
<evidence type="ECO:0000256" key="4">
    <source>
        <dbReference type="ARBA" id="ARBA00007559"/>
    </source>
</evidence>
<evidence type="ECO:0000256" key="5">
    <source>
        <dbReference type="ARBA" id="ARBA00022502"/>
    </source>
</evidence>
<comment type="function">
    <text evidence="1">Probable acetyltransferase, which acetylates the inositol ring of phosphatidylinositol during biosynthesis of GPI-anchor.</text>
</comment>
<comment type="subcellular location">
    <subcellularLocation>
        <location evidence="2 9">Endoplasmic reticulum membrane</location>
        <topology evidence="2 9">Multi-pass membrane protein</topology>
    </subcellularLocation>
</comment>
<feature type="transmembrane region" description="Helical" evidence="9">
    <location>
        <begin position="435"/>
        <end position="458"/>
    </location>
</feature>
<keyword evidence="9" id="KW-0808">Transferase</keyword>
<feature type="transmembrane region" description="Helical" evidence="9">
    <location>
        <begin position="493"/>
        <end position="510"/>
    </location>
</feature>
<comment type="similarity">
    <text evidence="4 9">Belongs to the PIGW family.</text>
</comment>
<feature type="compositionally biased region" description="Basic and acidic residues" evidence="10">
    <location>
        <begin position="107"/>
        <end position="122"/>
    </location>
</feature>
<dbReference type="GO" id="GO:0005789">
    <property type="term" value="C:endoplasmic reticulum membrane"/>
    <property type="evidence" value="ECO:0007669"/>
    <property type="project" value="UniProtKB-SubCell"/>
</dbReference>
<keyword evidence="7 9" id="KW-1133">Transmembrane helix</keyword>
<comment type="pathway">
    <text evidence="3 9">Glycolipid biosynthesis; glycosylphosphatidylinositol-anchor biosynthesis.</text>
</comment>
<feature type="transmembrane region" description="Helical" evidence="9">
    <location>
        <begin position="522"/>
        <end position="540"/>
    </location>
</feature>
<evidence type="ECO:0000256" key="7">
    <source>
        <dbReference type="ARBA" id="ARBA00022989"/>
    </source>
</evidence>
<evidence type="ECO:0000313" key="12">
    <source>
        <dbReference type="Proteomes" id="UP001138500"/>
    </source>
</evidence>
<comment type="function">
    <text evidence="9">A acetyltransferase, which acetylates the inositol ring of phosphatidylinositol during biosynthesis of GPI-anchor.</text>
</comment>
<dbReference type="PIRSF" id="PIRSF017321">
    <property type="entry name" value="GWT1"/>
    <property type="match status" value="1"/>
</dbReference>
<keyword evidence="9" id="KW-0256">Endoplasmic reticulum</keyword>
<dbReference type="PANTHER" id="PTHR20661">
    <property type="entry name" value="PHOSPHATIDYLINOSITOL-GLYCAN BIOSYNTHESIS CLASS W PROTEIN"/>
    <property type="match status" value="1"/>
</dbReference>
<feature type="transmembrane region" description="Helical" evidence="9">
    <location>
        <begin position="403"/>
        <end position="423"/>
    </location>
</feature>
<feature type="transmembrane region" description="Helical" evidence="9">
    <location>
        <begin position="147"/>
        <end position="166"/>
    </location>
</feature>
<keyword evidence="9" id="KW-0012">Acyltransferase</keyword>
<name>A0A9W7W0Z5_9PEZI</name>
<dbReference type="Proteomes" id="UP001138500">
    <property type="component" value="Unassembled WGS sequence"/>
</dbReference>